<dbReference type="InterPro" id="IPR012676">
    <property type="entry name" value="TGS-like"/>
</dbReference>
<dbReference type="InterPro" id="IPR007685">
    <property type="entry name" value="RelA_SpoT"/>
</dbReference>
<dbReference type="SUPFAM" id="SSF81301">
    <property type="entry name" value="Nucleotidyltransferase"/>
    <property type="match status" value="1"/>
</dbReference>
<dbReference type="SUPFAM" id="SSF81271">
    <property type="entry name" value="TGS-like"/>
    <property type="match status" value="1"/>
</dbReference>
<dbReference type="PANTHER" id="PTHR21262:SF31">
    <property type="entry name" value="GTP PYROPHOSPHOKINASE"/>
    <property type="match status" value="1"/>
</dbReference>
<protein>
    <submittedName>
        <fullName evidence="5">Guanosine-3',5'-bis(Diphosphate) 3'-pyrophosphohydrolase / GTP pyrophosphokinase, (P)ppGpp synthetase II</fullName>
        <ecNumber evidence="5">2.7.6.5</ecNumber>
        <ecNumber evidence="5">3.1.7.2</ecNumber>
    </submittedName>
</protein>
<dbReference type="FunFam" id="3.30.460.10:FF:000001">
    <property type="entry name" value="GTP pyrophosphokinase RelA"/>
    <property type="match status" value="1"/>
</dbReference>
<evidence type="ECO:0000259" key="3">
    <source>
        <dbReference type="PROSITE" id="PS51831"/>
    </source>
</evidence>
<dbReference type="InterPro" id="IPR003607">
    <property type="entry name" value="HD/PDEase_dom"/>
</dbReference>
<dbReference type="InterPro" id="IPR004811">
    <property type="entry name" value="RelA/Spo_fam"/>
</dbReference>
<dbReference type="GO" id="GO:0016301">
    <property type="term" value="F:kinase activity"/>
    <property type="evidence" value="ECO:0007669"/>
    <property type="project" value="UniProtKB-KW"/>
</dbReference>
<dbReference type="SUPFAM" id="SSF109604">
    <property type="entry name" value="HD-domain/PDEase-like"/>
    <property type="match status" value="1"/>
</dbReference>
<dbReference type="NCBIfam" id="TIGR00691">
    <property type="entry name" value="spoT_relA"/>
    <property type="match status" value="1"/>
</dbReference>
<dbReference type="GO" id="GO:0015969">
    <property type="term" value="P:guanosine tetraphosphate metabolic process"/>
    <property type="evidence" value="ECO:0007669"/>
    <property type="project" value="InterPro"/>
</dbReference>
<dbReference type="Pfam" id="PF04607">
    <property type="entry name" value="RelA_SpoT"/>
    <property type="match status" value="1"/>
</dbReference>
<dbReference type="InterPro" id="IPR004095">
    <property type="entry name" value="TGS"/>
</dbReference>
<name>A0A3B0YYL7_9ZZZZ</name>
<keyword evidence="5" id="KW-0808">Transferase</keyword>
<evidence type="ECO:0000313" key="5">
    <source>
        <dbReference type="EMBL" id="VAW81063.1"/>
    </source>
</evidence>
<feature type="domain" description="TGS" evidence="4">
    <location>
        <begin position="403"/>
        <end position="466"/>
    </location>
</feature>
<accession>A0A3B0YYL7</accession>
<sequence length="521" mass="59629">MVARAETQTPVDGTPPDLEAWLAVVCEGRSDEVQQVIHRALACAHRAHQVQTRASGEPYLVHCLAVAEIVHHLNLDFEAVSAALLHDVVEDTDISLDKIRDEFGDGIATLVDGVTKMGHIDEIREPVISSSVSHHAESMRKLLLAMAADVRVVLIKLADRLHNMRTLRYLGEQQQRRIARETLDIYAPLANRLGIWQVKWELEDLALRYLDPEAYHRIASLLDGRRIDRERHIELVKKQLLEAFAETGIEAETTGRPKHIYSIWRKMRRKNVDFHEIFDVQAVRVLVEKVADCYAVLGIVHGLWHHVPHEFDDYVANPKSNNYRSLHTAVVGPRGKPVEVQIRTREMHEHAELGIAAHWRYKEGARYDAGFEKKIVWLRQLLEWNDEEQSAVEFVDRFKSESVEERVYVLTPQGNVVDLPVGSTGLDFAYHIHTDIGHRCRGVKINSRIVPLSHELVSGEQVEVLTARQPSPSRDWINPHLGYLKTSRARAKVRRWFKEQDRDINIGAGRTAIERELHRLG</sequence>
<dbReference type="Gene3D" id="3.30.460.10">
    <property type="entry name" value="Beta Polymerase, domain 2"/>
    <property type="match status" value="1"/>
</dbReference>
<dbReference type="GO" id="GO:0005886">
    <property type="term" value="C:plasma membrane"/>
    <property type="evidence" value="ECO:0007669"/>
    <property type="project" value="TreeGrafter"/>
</dbReference>
<dbReference type="Pfam" id="PF13328">
    <property type="entry name" value="HD_4"/>
    <property type="match status" value="1"/>
</dbReference>
<dbReference type="InterPro" id="IPR006674">
    <property type="entry name" value="HD_domain"/>
</dbReference>
<dbReference type="Pfam" id="PF02824">
    <property type="entry name" value="TGS"/>
    <property type="match status" value="1"/>
</dbReference>
<dbReference type="FunFam" id="3.10.20.30:FF:000002">
    <property type="entry name" value="GTP pyrophosphokinase (RelA/SpoT)"/>
    <property type="match status" value="1"/>
</dbReference>
<dbReference type="InterPro" id="IPR043519">
    <property type="entry name" value="NT_sf"/>
</dbReference>
<dbReference type="GO" id="GO:0042594">
    <property type="term" value="P:response to starvation"/>
    <property type="evidence" value="ECO:0007669"/>
    <property type="project" value="TreeGrafter"/>
</dbReference>
<dbReference type="PANTHER" id="PTHR21262">
    <property type="entry name" value="GUANOSINE-3',5'-BIS DIPHOSPHATE 3'-PYROPHOSPHOHYDROLASE"/>
    <property type="match status" value="1"/>
</dbReference>
<dbReference type="InterPro" id="IPR033655">
    <property type="entry name" value="TGS_RelA/SpoT"/>
</dbReference>
<organism evidence="5">
    <name type="scientific">hydrothermal vent metagenome</name>
    <dbReference type="NCBI Taxonomy" id="652676"/>
    <lineage>
        <taxon>unclassified sequences</taxon>
        <taxon>metagenomes</taxon>
        <taxon>ecological metagenomes</taxon>
    </lineage>
</organism>
<dbReference type="EC" id="3.1.7.2" evidence="5"/>
<dbReference type="CDD" id="cd05399">
    <property type="entry name" value="NT_Rel-Spo_like"/>
    <property type="match status" value="1"/>
</dbReference>
<gene>
    <name evidence="5" type="ORF">MNBD_GAMMA13-740</name>
</gene>
<dbReference type="SMART" id="SM00471">
    <property type="entry name" value="HDc"/>
    <property type="match status" value="1"/>
</dbReference>
<dbReference type="Gene3D" id="3.10.20.30">
    <property type="match status" value="1"/>
</dbReference>
<feature type="non-terminal residue" evidence="5">
    <location>
        <position position="521"/>
    </location>
</feature>
<comment type="pathway">
    <text evidence="2">Purine metabolism.</text>
</comment>
<dbReference type="EC" id="2.7.6.5" evidence="5"/>
<dbReference type="CDD" id="cd01668">
    <property type="entry name" value="TGS_RSH"/>
    <property type="match status" value="1"/>
</dbReference>
<dbReference type="EMBL" id="UOFK01000246">
    <property type="protein sequence ID" value="VAW81063.1"/>
    <property type="molecule type" value="Genomic_DNA"/>
</dbReference>
<feature type="domain" description="HD" evidence="3">
    <location>
        <begin position="59"/>
        <end position="164"/>
    </location>
</feature>
<dbReference type="SMART" id="SM00954">
    <property type="entry name" value="RelA_SpoT"/>
    <property type="match status" value="1"/>
</dbReference>
<evidence type="ECO:0000256" key="2">
    <source>
        <dbReference type="ARBA" id="ARBA00025704"/>
    </source>
</evidence>
<dbReference type="PROSITE" id="PS51831">
    <property type="entry name" value="HD"/>
    <property type="match status" value="1"/>
</dbReference>
<dbReference type="PROSITE" id="PS51880">
    <property type="entry name" value="TGS"/>
    <property type="match status" value="1"/>
</dbReference>
<comment type="similarity">
    <text evidence="1">Belongs to the RelA/SpoT family.</text>
</comment>
<evidence type="ECO:0000259" key="4">
    <source>
        <dbReference type="PROSITE" id="PS51880"/>
    </source>
</evidence>
<dbReference type="GO" id="GO:0008728">
    <property type="term" value="F:GTP diphosphokinase activity"/>
    <property type="evidence" value="ECO:0007669"/>
    <property type="project" value="UniProtKB-EC"/>
</dbReference>
<dbReference type="CDD" id="cd00077">
    <property type="entry name" value="HDc"/>
    <property type="match status" value="1"/>
</dbReference>
<dbReference type="FunFam" id="1.10.3210.10:FF:000001">
    <property type="entry name" value="GTP pyrophosphokinase RelA"/>
    <property type="match status" value="1"/>
</dbReference>
<keyword evidence="5" id="KW-0378">Hydrolase</keyword>
<dbReference type="GO" id="GO:0008893">
    <property type="term" value="F:guanosine-3',5'-bis(diphosphate) 3'-diphosphatase activity"/>
    <property type="evidence" value="ECO:0007669"/>
    <property type="project" value="UniProtKB-EC"/>
</dbReference>
<reference evidence="5" key="1">
    <citation type="submission" date="2018-06" db="EMBL/GenBank/DDBJ databases">
        <authorList>
            <person name="Zhirakovskaya E."/>
        </authorList>
    </citation>
    <scope>NUCLEOTIDE SEQUENCE</scope>
</reference>
<dbReference type="Gene3D" id="1.10.3210.10">
    <property type="entry name" value="Hypothetical protein af1432"/>
    <property type="match status" value="1"/>
</dbReference>
<evidence type="ECO:0000256" key="1">
    <source>
        <dbReference type="ARBA" id="ARBA00007476"/>
    </source>
</evidence>
<keyword evidence="5" id="KW-0418">Kinase</keyword>
<proteinExistence type="inferred from homology"/>
<dbReference type="AlphaFoldDB" id="A0A3B0YYL7"/>
<dbReference type="InterPro" id="IPR012675">
    <property type="entry name" value="Beta-grasp_dom_sf"/>
</dbReference>